<feature type="domain" description="PDZ" evidence="5">
    <location>
        <begin position="149"/>
        <end position="196"/>
    </location>
</feature>
<keyword evidence="7" id="KW-0647">Proteasome</keyword>
<dbReference type="Pfam" id="PF17820">
    <property type="entry name" value="PDZ_6"/>
    <property type="match status" value="1"/>
</dbReference>
<dbReference type="Pfam" id="PF18265">
    <property type="entry name" value="Nas2_N"/>
    <property type="match status" value="1"/>
</dbReference>
<dbReference type="Proteomes" id="UP001337655">
    <property type="component" value="Unassembled WGS sequence"/>
</dbReference>
<dbReference type="GO" id="GO:0070682">
    <property type="term" value="P:proteasome regulatory particle assembly"/>
    <property type="evidence" value="ECO:0007669"/>
    <property type="project" value="InterPro"/>
</dbReference>
<accession>A0AAV9PC40</accession>
<dbReference type="GO" id="GO:0000502">
    <property type="term" value="C:proteasome complex"/>
    <property type="evidence" value="ECO:0007669"/>
    <property type="project" value="UniProtKB-KW"/>
</dbReference>
<dbReference type="PANTHER" id="PTHR12651:SF1">
    <property type="entry name" value="26S PROTEASOME NON-ATPASE REGULATORY SUBUNIT 9"/>
    <property type="match status" value="1"/>
</dbReference>
<dbReference type="SUPFAM" id="SSF50156">
    <property type="entry name" value="PDZ domain-like"/>
    <property type="match status" value="1"/>
</dbReference>
<dbReference type="PANTHER" id="PTHR12651">
    <property type="entry name" value="26S PROTEASOME NON-ATPASE REGULATORY SUBUNIT 9"/>
    <property type="match status" value="1"/>
</dbReference>
<evidence type="ECO:0000313" key="8">
    <source>
        <dbReference type="Proteomes" id="UP001337655"/>
    </source>
</evidence>
<proteinExistence type="inferred from homology"/>
<dbReference type="InterPro" id="IPR036034">
    <property type="entry name" value="PDZ_sf"/>
</dbReference>
<evidence type="ECO:0000259" key="6">
    <source>
        <dbReference type="Pfam" id="PF18265"/>
    </source>
</evidence>
<evidence type="ECO:0000256" key="3">
    <source>
        <dbReference type="SAM" id="Coils"/>
    </source>
</evidence>
<evidence type="ECO:0000259" key="5">
    <source>
        <dbReference type="Pfam" id="PF17820"/>
    </source>
</evidence>
<dbReference type="Gene3D" id="6.10.140.1710">
    <property type="match status" value="1"/>
</dbReference>
<dbReference type="GeneID" id="89925474"/>
<feature type="region of interest" description="Disordered" evidence="4">
    <location>
        <begin position="117"/>
        <end position="142"/>
    </location>
</feature>
<sequence length="204" mass="21644">MGLPMDDIHAPTVGSGPTSQPTANGIEKKQSFQELMAKKEDLEAELSALGSVLDSHGVNMNTGLTTFDGYPRADIDVAQIRTTRARIIRLKNDLKEVMKKLEVAVEEHFAAGKAVPMTNGQSSQQRAGGEVNGSTVSSSSTIEPPFAKVNSVAEDSPAAQAGMRAGDRVTKFGAANYTNHERLSKVAQVVQQNENAIATAKGHV</sequence>
<feature type="region of interest" description="Disordered" evidence="4">
    <location>
        <begin position="1"/>
        <end position="24"/>
    </location>
</feature>
<keyword evidence="3" id="KW-0175">Coiled coil</keyword>
<gene>
    <name evidence="7" type="primary">NAS2</name>
    <name evidence="7" type="ORF">LTR77_004128</name>
</gene>
<feature type="coiled-coil region" evidence="3">
    <location>
        <begin position="80"/>
        <end position="107"/>
    </location>
</feature>
<comment type="similarity">
    <text evidence="1">Belongs to the proteasome subunit p27 family.</text>
</comment>
<comment type="caution">
    <text evidence="7">The sequence shown here is derived from an EMBL/GenBank/DDBJ whole genome shotgun (WGS) entry which is preliminary data.</text>
</comment>
<dbReference type="Gene3D" id="2.30.42.10">
    <property type="match status" value="1"/>
</dbReference>
<evidence type="ECO:0000256" key="2">
    <source>
        <dbReference type="ARBA" id="ARBA00023186"/>
    </source>
</evidence>
<dbReference type="AlphaFoldDB" id="A0AAV9PC40"/>
<keyword evidence="8" id="KW-1185">Reference proteome</keyword>
<dbReference type="RefSeq" id="XP_064660012.1">
    <property type="nucleotide sequence ID" value="XM_064801382.1"/>
</dbReference>
<dbReference type="GO" id="GO:0005634">
    <property type="term" value="C:nucleus"/>
    <property type="evidence" value="ECO:0007669"/>
    <property type="project" value="TreeGrafter"/>
</dbReference>
<protein>
    <submittedName>
        <fullName evidence="7">26S proteasome regulatory subunit</fullName>
    </submittedName>
</protein>
<dbReference type="GO" id="GO:0005737">
    <property type="term" value="C:cytoplasm"/>
    <property type="evidence" value="ECO:0007669"/>
    <property type="project" value="TreeGrafter"/>
</dbReference>
<evidence type="ECO:0000313" key="7">
    <source>
        <dbReference type="EMBL" id="KAK5170984.1"/>
    </source>
</evidence>
<feature type="compositionally biased region" description="Polar residues" evidence="4">
    <location>
        <begin position="118"/>
        <end position="142"/>
    </location>
</feature>
<dbReference type="EMBL" id="JAVRRT010000006">
    <property type="protein sequence ID" value="KAK5170984.1"/>
    <property type="molecule type" value="Genomic_DNA"/>
</dbReference>
<feature type="domain" description="Nas2 N-terminal" evidence="6">
    <location>
        <begin position="32"/>
        <end position="110"/>
    </location>
</feature>
<evidence type="ECO:0000256" key="1">
    <source>
        <dbReference type="ARBA" id="ARBA00005256"/>
    </source>
</evidence>
<name>A0AAV9PC40_9PEZI</name>
<organism evidence="7 8">
    <name type="scientific">Saxophila tyrrhenica</name>
    <dbReference type="NCBI Taxonomy" id="1690608"/>
    <lineage>
        <taxon>Eukaryota</taxon>
        <taxon>Fungi</taxon>
        <taxon>Dikarya</taxon>
        <taxon>Ascomycota</taxon>
        <taxon>Pezizomycotina</taxon>
        <taxon>Dothideomycetes</taxon>
        <taxon>Dothideomycetidae</taxon>
        <taxon>Mycosphaerellales</taxon>
        <taxon>Extremaceae</taxon>
        <taxon>Saxophila</taxon>
    </lineage>
</organism>
<dbReference type="InterPro" id="IPR041489">
    <property type="entry name" value="PDZ_6"/>
</dbReference>
<evidence type="ECO:0000256" key="4">
    <source>
        <dbReference type="SAM" id="MobiDB-lite"/>
    </source>
</evidence>
<dbReference type="InterPro" id="IPR035269">
    <property type="entry name" value="PSMD9"/>
</dbReference>
<keyword evidence="2" id="KW-0143">Chaperone</keyword>
<dbReference type="InterPro" id="IPR040815">
    <property type="entry name" value="Nas2_N"/>
</dbReference>
<reference evidence="7 8" key="1">
    <citation type="submission" date="2023-08" db="EMBL/GenBank/DDBJ databases">
        <title>Black Yeasts Isolated from many extreme environments.</title>
        <authorList>
            <person name="Coleine C."/>
            <person name="Stajich J.E."/>
            <person name="Selbmann L."/>
        </authorList>
    </citation>
    <scope>NUCLEOTIDE SEQUENCE [LARGE SCALE GENOMIC DNA]</scope>
    <source>
        <strain evidence="7 8">CCFEE 5935</strain>
    </source>
</reference>